<dbReference type="RefSeq" id="WP_153499077.1">
    <property type="nucleotide sequence ID" value="NZ_WIRE01000001.1"/>
</dbReference>
<sequence length="566" mass="63974">MEIKFIGPLGKVTGSCTWMRDNEKGWSFLIDCGMQQGEITADQWNHQEWPFDPAEIQFIVLTHAHMDHSGLIPSLYESGFDGKVYCTEETAAIAEIQYKNSMHLSPKLFKQENIDSIKWCHFKREPLLGSYHPVDQDLFVQFLRTGHILGAVSASIFWGTPRSPEQRSIVFSGDIGPQREDYETLPTIRHFMNPGKHNYAVMESTYGSINREDMEKDPVIRRNQLKTLIDRIISTQGTLVIPAFALGRSQDILFDLHTIVADNPEQYDEVDFYYDFPLGREILDETRRFWPKTESNPKKTRLMWLGKQVFNLLGLTNIHPEHLKEAAKAMDAISLYKENSKWEGLLEGNQIAHNWKPIISRNIPSREKLASSNRPTVIVTGSGNGDAGRAAYWLPMLLTNKNNVVATTGFCGANTICGKLLSIRGLPIPDRRMNGNIIHWPNSKQSIAIAEIMANIEEIKGYSAHGDQEDLLNWVLCNAKEGYLPAGDTIFLQHGDDRNRHALRDALSSKSAALGMDVDIQLPGEESGWISLEPEGNNGEDKDLKQLLSILKQRPDLKQHIESLAK</sequence>
<dbReference type="EMBL" id="WIRE01000001">
    <property type="protein sequence ID" value="MQX52364.1"/>
    <property type="molecule type" value="Genomic_DNA"/>
</dbReference>
<evidence type="ECO:0000259" key="3">
    <source>
        <dbReference type="SMART" id="SM01027"/>
    </source>
</evidence>
<name>A0A6N7LT59_9GAMM</name>
<feature type="domain" description="Metallo-beta-lactamase" evidence="2">
    <location>
        <begin position="13"/>
        <end position="213"/>
    </location>
</feature>
<keyword evidence="5" id="KW-1185">Reference proteome</keyword>
<dbReference type="CDD" id="cd16295">
    <property type="entry name" value="TTHA0252-CPSF-like_MBL-fold"/>
    <property type="match status" value="1"/>
</dbReference>
<keyword evidence="1 4" id="KW-0378">Hydrolase</keyword>
<gene>
    <name evidence="4" type="ORF">GFN93_03830</name>
</gene>
<organism evidence="4 5">
    <name type="scientific">Alcanivorax sediminis</name>
    <dbReference type="NCBI Taxonomy" id="2663008"/>
    <lineage>
        <taxon>Bacteria</taxon>
        <taxon>Pseudomonadati</taxon>
        <taxon>Pseudomonadota</taxon>
        <taxon>Gammaproteobacteria</taxon>
        <taxon>Oceanospirillales</taxon>
        <taxon>Alcanivoracaceae</taxon>
        <taxon>Alcanivorax</taxon>
    </lineage>
</organism>
<dbReference type="GO" id="GO:0004521">
    <property type="term" value="F:RNA endonuclease activity"/>
    <property type="evidence" value="ECO:0007669"/>
    <property type="project" value="TreeGrafter"/>
</dbReference>
<reference evidence="4 5" key="1">
    <citation type="submission" date="2019-10" db="EMBL/GenBank/DDBJ databases">
        <title>Alcanivorax sp.PA15-N-34 draft genome sequence.</title>
        <authorList>
            <person name="Liao X."/>
            <person name="Shao Z."/>
        </authorList>
    </citation>
    <scope>NUCLEOTIDE SEQUENCE [LARGE SCALE GENOMIC DNA]</scope>
    <source>
        <strain evidence="4 5">PA15-N-34</strain>
    </source>
</reference>
<dbReference type="Pfam" id="PF00753">
    <property type="entry name" value="Lactamase_B"/>
    <property type="match status" value="1"/>
</dbReference>
<protein>
    <submittedName>
        <fullName evidence="4">MBL fold metallo-hydrolase</fullName>
    </submittedName>
</protein>
<comment type="caution">
    <text evidence="4">The sequence shown here is derived from an EMBL/GenBank/DDBJ whole genome shotgun (WGS) entry which is preliminary data.</text>
</comment>
<dbReference type="InterPro" id="IPR036866">
    <property type="entry name" value="RibonucZ/Hydroxyglut_hydro"/>
</dbReference>
<dbReference type="InterPro" id="IPR050698">
    <property type="entry name" value="MBL"/>
</dbReference>
<evidence type="ECO:0000259" key="2">
    <source>
        <dbReference type="SMART" id="SM00849"/>
    </source>
</evidence>
<feature type="domain" description="Beta-Casp" evidence="3">
    <location>
        <begin position="249"/>
        <end position="420"/>
    </location>
</feature>
<dbReference type="GO" id="GO:0016787">
    <property type="term" value="F:hydrolase activity"/>
    <property type="evidence" value="ECO:0007669"/>
    <property type="project" value="UniProtKB-KW"/>
</dbReference>
<dbReference type="SUPFAM" id="SSF56281">
    <property type="entry name" value="Metallo-hydrolase/oxidoreductase"/>
    <property type="match status" value="1"/>
</dbReference>
<dbReference type="SMART" id="SM00849">
    <property type="entry name" value="Lactamase_B"/>
    <property type="match status" value="1"/>
</dbReference>
<evidence type="ECO:0000256" key="1">
    <source>
        <dbReference type="ARBA" id="ARBA00022801"/>
    </source>
</evidence>
<dbReference type="InterPro" id="IPR011108">
    <property type="entry name" value="RMMBL"/>
</dbReference>
<dbReference type="AlphaFoldDB" id="A0A6N7LT59"/>
<dbReference type="Pfam" id="PF07521">
    <property type="entry name" value="RMMBL"/>
    <property type="match status" value="1"/>
</dbReference>
<dbReference type="PANTHER" id="PTHR11203:SF37">
    <property type="entry name" value="INTEGRATOR COMPLEX SUBUNIT 11"/>
    <property type="match status" value="1"/>
</dbReference>
<proteinExistence type="predicted"/>
<dbReference type="Gene3D" id="3.60.15.10">
    <property type="entry name" value="Ribonuclease Z/Hydroxyacylglutathione hydrolase-like"/>
    <property type="match status" value="1"/>
</dbReference>
<dbReference type="InterPro" id="IPR022712">
    <property type="entry name" value="Beta_Casp"/>
</dbReference>
<dbReference type="PANTHER" id="PTHR11203">
    <property type="entry name" value="CLEAVAGE AND POLYADENYLATION SPECIFICITY FACTOR FAMILY MEMBER"/>
    <property type="match status" value="1"/>
</dbReference>
<evidence type="ECO:0000313" key="4">
    <source>
        <dbReference type="EMBL" id="MQX52364.1"/>
    </source>
</evidence>
<dbReference type="SMART" id="SM01027">
    <property type="entry name" value="Beta-Casp"/>
    <property type="match status" value="1"/>
</dbReference>
<dbReference type="InterPro" id="IPR001279">
    <property type="entry name" value="Metallo-B-lactamas"/>
</dbReference>
<evidence type="ECO:0000313" key="5">
    <source>
        <dbReference type="Proteomes" id="UP000469421"/>
    </source>
</evidence>
<dbReference type="Proteomes" id="UP000469421">
    <property type="component" value="Unassembled WGS sequence"/>
</dbReference>
<dbReference type="Pfam" id="PF10996">
    <property type="entry name" value="Beta-Casp"/>
    <property type="match status" value="1"/>
</dbReference>
<accession>A0A6N7LT59</accession>